<protein>
    <recommendedName>
        <fullName evidence="3">SnoaL-like domain-containing protein</fullName>
    </recommendedName>
</protein>
<organism evidence="1 2">
    <name type="scientific">Sphingobium phenoxybenzoativorans</name>
    <dbReference type="NCBI Taxonomy" id="1592790"/>
    <lineage>
        <taxon>Bacteria</taxon>
        <taxon>Pseudomonadati</taxon>
        <taxon>Pseudomonadota</taxon>
        <taxon>Alphaproteobacteria</taxon>
        <taxon>Sphingomonadales</taxon>
        <taxon>Sphingomonadaceae</taxon>
        <taxon>Sphingobium</taxon>
    </lineage>
</organism>
<dbReference type="Proteomes" id="UP000681425">
    <property type="component" value="Chromosome"/>
</dbReference>
<name>A0A975KB09_9SPHN</name>
<accession>A0A975KB09</accession>
<gene>
    <name evidence="1" type="ORF">KFK14_10365</name>
</gene>
<keyword evidence="2" id="KW-1185">Reference proteome</keyword>
<proteinExistence type="predicted"/>
<dbReference type="SUPFAM" id="SSF54427">
    <property type="entry name" value="NTF2-like"/>
    <property type="match status" value="1"/>
</dbReference>
<sequence>MSTNHVLEYLRLIDTGHFAEALTHFEPDAMIISPSLRGGEALNFQDFSELVYDYERTATPEQLAEDHEVDKFVASGDTVMAEGFVTGPSSNRYFLISTRLAPSGLIQRYSYLTWQVEDEKVVKVLRA</sequence>
<dbReference type="EMBL" id="CP073910">
    <property type="protein sequence ID" value="QUT07742.1"/>
    <property type="molecule type" value="Genomic_DNA"/>
</dbReference>
<dbReference type="Gene3D" id="3.10.450.50">
    <property type="match status" value="1"/>
</dbReference>
<evidence type="ECO:0000313" key="1">
    <source>
        <dbReference type="EMBL" id="QUT07742.1"/>
    </source>
</evidence>
<dbReference type="RefSeq" id="WP_212610728.1">
    <property type="nucleotide sequence ID" value="NZ_CP073910.1"/>
</dbReference>
<reference evidence="1" key="1">
    <citation type="submission" date="2021-04" db="EMBL/GenBank/DDBJ databases">
        <title>Isolation of p-tert-butylphenol degrading bacteria Sphingobium phenoxybenzoativorans Tas13 from active sludge.</title>
        <authorList>
            <person name="Li Y."/>
        </authorList>
    </citation>
    <scope>NUCLEOTIDE SEQUENCE</scope>
    <source>
        <strain evidence="1">Tas13</strain>
    </source>
</reference>
<dbReference type="KEGG" id="spph:KFK14_10365"/>
<dbReference type="AlphaFoldDB" id="A0A975KB09"/>
<dbReference type="InterPro" id="IPR032710">
    <property type="entry name" value="NTF2-like_dom_sf"/>
</dbReference>
<evidence type="ECO:0008006" key="3">
    <source>
        <dbReference type="Google" id="ProtNLM"/>
    </source>
</evidence>
<evidence type="ECO:0000313" key="2">
    <source>
        <dbReference type="Proteomes" id="UP000681425"/>
    </source>
</evidence>